<dbReference type="EMBL" id="UOGD01000422">
    <property type="protein sequence ID" value="VAX28632.1"/>
    <property type="molecule type" value="Genomic_DNA"/>
</dbReference>
<organism evidence="2">
    <name type="scientific">hydrothermal vent metagenome</name>
    <dbReference type="NCBI Taxonomy" id="652676"/>
    <lineage>
        <taxon>unclassified sequences</taxon>
        <taxon>metagenomes</taxon>
        <taxon>ecological metagenomes</taxon>
    </lineage>
</organism>
<dbReference type="InterPro" id="IPR026444">
    <property type="entry name" value="Secre_tail"/>
</dbReference>
<evidence type="ECO:0000313" key="2">
    <source>
        <dbReference type="EMBL" id="VAX28632.1"/>
    </source>
</evidence>
<evidence type="ECO:0000259" key="1">
    <source>
        <dbReference type="Pfam" id="PF18962"/>
    </source>
</evidence>
<dbReference type="NCBIfam" id="TIGR04183">
    <property type="entry name" value="Por_Secre_tail"/>
    <property type="match status" value="1"/>
</dbReference>
<protein>
    <recommendedName>
        <fullName evidence="1">Secretion system C-terminal sorting domain-containing protein</fullName>
    </recommendedName>
</protein>
<dbReference type="AlphaFoldDB" id="A0A3B1CK40"/>
<sequence>MNSCLLYEVQTSTNINYTIPTSDVPQNVTLKIYDLLGKVVATLVDEIQPAGNYTAEFSSADLSSGVYFYTLRSGDKYESKKMMLLH</sequence>
<feature type="domain" description="Secretion system C-terminal sorting" evidence="1">
    <location>
        <begin position="18"/>
        <end position="83"/>
    </location>
</feature>
<accession>A0A3B1CK40</accession>
<gene>
    <name evidence="2" type="ORF">MNBD_IGNAVI01-1385</name>
</gene>
<name>A0A3B1CK40_9ZZZZ</name>
<dbReference type="Pfam" id="PF18962">
    <property type="entry name" value="Por_Secre_tail"/>
    <property type="match status" value="1"/>
</dbReference>
<proteinExistence type="predicted"/>
<dbReference type="Gene3D" id="2.60.40.4070">
    <property type="match status" value="1"/>
</dbReference>
<reference evidence="2" key="1">
    <citation type="submission" date="2018-06" db="EMBL/GenBank/DDBJ databases">
        <authorList>
            <person name="Zhirakovskaya E."/>
        </authorList>
    </citation>
    <scope>NUCLEOTIDE SEQUENCE</scope>
</reference>